<dbReference type="Proteomes" id="UP000290287">
    <property type="component" value="Unassembled WGS sequence"/>
</dbReference>
<dbReference type="Gene3D" id="2.60.40.2130">
    <property type="entry name" value="F-spondin domain"/>
    <property type="match status" value="1"/>
</dbReference>
<feature type="signal peptide" evidence="1">
    <location>
        <begin position="1"/>
        <end position="21"/>
    </location>
</feature>
<dbReference type="InterPro" id="IPR038678">
    <property type="entry name" value="Spondin_N_sf"/>
</dbReference>
<keyword evidence="1" id="KW-0732">Signal</keyword>
<evidence type="ECO:0000256" key="1">
    <source>
        <dbReference type="SAM" id="SignalP"/>
    </source>
</evidence>
<dbReference type="InterPro" id="IPR009465">
    <property type="entry name" value="Spondin_N"/>
</dbReference>
<evidence type="ECO:0000313" key="3">
    <source>
        <dbReference type="Proteomes" id="UP000290287"/>
    </source>
</evidence>
<feature type="chain" id="PRO_5020244121" evidence="1">
    <location>
        <begin position="22"/>
        <end position="224"/>
    </location>
</feature>
<comment type="caution">
    <text evidence="2">The sequence shown here is derived from an EMBL/GenBank/DDBJ whole genome shotgun (WGS) entry which is preliminary data.</text>
</comment>
<dbReference type="NCBIfam" id="NF038123">
    <property type="entry name" value="NF038123_dom"/>
    <property type="match status" value="1"/>
</dbReference>
<name>A0A4V1LS88_9GAMM</name>
<protein>
    <submittedName>
        <fullName evidence="2">Uncharacterized protein</fullName>
    </submittedName>
</protein>
<evidence type="ECO:0000313" key="2">
    <source>
        <dbReference type="EMBL" id="RXJ70848.1"/>
    </source>
</evidence>
<organism evidence="2 3">
    <name type="scientific">Veronia nyctiphanis</name>
    <dbReference type="NCBI Taxonomy" id="1278244"/>
    <lineage>
        <taxon>Bacteria</taxon>
        <taxon>Pseudomonadati</taxon>
        <taxon>Pseudomonadota</taxon>
        <taxon>Gammaproteobacteria</taxon>
        <taxon>Vibrionales</taxon>
        <taxon>Vibrionaceae</taxon>
        <taxon>Veronia</taxon>
    </lineage>
</organism>
<dbReference type="EMBL" id="PEIB01000043">
    <property type="protein sequence ID" value="RXJ70848.1"/>
    <property type="molecule type" value="Genomic_DNA"/>
</dbReference>
<accession>A0A4V1LS88</accession>
<dbReference type="RefSeq" id="WP_161569718.1">
    <property type="nucleotide sequence ID" value="NZ_PEIB01000043.1"/>
</dbReference>
<reference evidence="2 3" key="1">
    <citation type="submission" date="2017-10" db="EMBL/GenBank/DDBJ databases">
        <title>Nyctiphanis sp. nov., isolated from the stomach of the euphausiid Nyctiphanes simplex (Hansen, 1911) in the Gulf of California.</title>
        <authorList>
            <person name="Gomez-Gil B."/>
            <person name="Aguilar-Mendez M."/>
            <person name="Lopez-Cortes A."/>
            <person name="Gomez-Gutierrez J."/>
            <person name="Roque A."/>
            <person name="Lang E."/>
            <person name="Gonzalez-Castillo A."/>
        </authorList>
    </citation>
    <scope>NUCLEOTIDE SEQUENCE [LARGE SCALE GENOMIC DNA]</scope>
    <source>
        <strain evidence="2 3">CAIM 600</strain>
    </source>
</reference>
<dbReference type="OrthoDB" id="264824at2"/>
<gene>
    <name evidence="2" type="ORF">CS022_22240</name>
</gene>
<keyword evidence="3" id="KW-1185">Reference proteome</keyword>
<proteinExistence type="predicted"/>
<dbReference type="AlphaFoldDB" id="A0A4V1LS88"/>
<sequence length="224" mass="24447">MKKSLIAAGMLLGALSSSAMAVELNGNRVYEVTITNLTKGMYFTPFFVATHKKSPDIRVLRRGEIASEELESVAEGGDISGYQNLWGNHPRVHDNQSTQGLIAPGDTKMLRIESKGRYQLMSLVAMMLPTNDTVAVAQNVRFPKYGKKAFMLRALDAGTETNSELCHDIPGKCSDYEGGVGLSPDDKGEGFVHTSPGVHGEANLTRKDYDWRGAVGRVTVKFIH</sequence>